<dbReference type="EMBL" id="CP058649">
    <property type="protein sequence ID" value="QUI24757.1"/>
    <property type="molecule type" value="Genomic_DNA"/>
</dbReference>
<name>A0A8J8MNP5_9FIRM</name>
<protein>
    <submittedName>
        <fullName evidence="1">Uncharacterized protein</fullName>
    </submittedName>
</protein>
<organism evidence="1 2">
    <name type="scientific">Vallitalea pronyensis</name>
    <dbReference type="NCBI Taxonomy" id="1348613"/>
    <lineage>
        <taxon>Bacteria</taxon>
        <taxon>Bacillati</taxon>
        <taxon>Bacillota</taxon>
        <taxon>Clostridia</taxon>
        <taxon>Lachnospirales</taxon>
        <taxon>Vallitaleaceae</taxon>
        <taxon>Vallitalea</taxon>
    </lineage>
</organism>
<evidence type="ECO:0000313" key="2">
    <source>
        <dbReference type="Proteomes" id="UP000683246"/>
    </source>
</evidence>
<sequence length="251" mass="30026">MYLRDLQLDVPYKEQSEVIIEISNTNNCSYEEALRIDYDRNWKWNIKRRFTLETNCIVSMFLRLLGKYKTKECKKILVRCVDKVTQNNVINSSGIYIIEQKVDYTSFFSYDDKEKKPFTLNVIKNAIAKIAHEKEWDITPFEEVYKKIIDLNYNNYWTWGKKIKSPNKMYAAKVYLEHEVKDIKIYIIIQNKQGDIVRAQLILKESPHEYAYVKHLGKLTWLSNNEVQFINKNNTRQWSVSIEEMSVHKNV</sequence>
<dbReference type="AlphaFoldDB" id="A0A8J8MNP5"/>
<reference evidence="1" key="1">
    <citation type="submission" date="2020-07" db="EMBL/GenBank/DDBJ databases">
        <title>Vallitalea pronyensis genome.</title>
        <authorList>
            <person name="Postec A."/>
        </authorList>
    </citation>
    <scope>NUCLEOTIDE SEQUENCE</scope>
    <source>
        <strain evidence="1">FatNI3</strain>
    </source>
</reference>
<keyword evidence="2" id="KW-1185">Reference proteome</keyword>
<proteinExistence type="predicted"/>
<accession>A0A8J8MNP5</accession>
<dbReference type="Proteomes" id="UP000683246">
    <property type="component" value="Chromosome"/>
</dbReference>
<dbReference type="KEGG" id="vpy:HZI73_21715"/>
<evidence type="ECO:0000313" key="1">
    <source>
        <dbReference type="EMBL" id="QUI24757.1"/>
    </source>
</evidence>
<dbReference type="RefSeq" id="WP_212695452.1">
    <property type="nucleotide sequence ID" value="NZ_CP058649.1"/>
</dbReference>
<gene>
    <name evidence="1" type="ORF">HZI73_21715</name>
</gene>